<dbReference type="InterPro" id="IPR001258">
    <property type="entry name" value="NHL_repeat"/>
</dbReference>
<dbReference type="PROSITE" id="PS51125">
    <property type="entry name" value="NHL"/>
    <property type="match status" value="3"/>
</dbReference>
<dbReference type="InterPro" id="IPR006311">
    <property type="entry name" value="TAT_signal"/>
</dbReference>
<dbReference type="PANTHER" id="PTHR24104">
    <property type="entry name" value="E3 UBIQUITIN-PROTEIN LIGASE NHLRC1-RELATED"/>
    <property type="match status" value="1"/>
</dbReference>
<dbReference type="SUPFAM" id="SSF63829">
    <property type="entry name" value="Calcium-dependent phosphotriesterase"/>
    <property type="match status" value="1"/>
</dbReference>
<dbReference type="PROSITE" id="PS51318">
    <property type="entry name" value="TAT"/>
    <property type="match status" value="1"/>
</dbReference>
<accession>A0A5B9QQW1</accession>
<dbReference type="Pfam" id="PF01436">
    <property type="entry name" value="NHL"/>
    <property type="match status" value="2"/>
</dbReference>
<evidence type="ECO:0000313" key="3">
    <source>
        <dbReference type="EMBL" id="QEG40299.1"/>
    </source>
</evidence>
<evidence type="ECO:0000313" key="4">
    <source>
        <dbReference type="Proteomes" id="UP000325286"/>
    </source>
</evidence>
<gene>
    <name evidence="3" type="ORF">UC8_23060</name>
</gene>
<organism evidence="3 4">
    <name type="scientific">Roseimaritima ulvae</name>
    <dbReference type="NCBI Taxonomy" id="980254"/>
    <lineage>
        <taxon>Bacteria</taxon>
        <taxon>Pseudomonadati</taxon>
        <taxon>Planctomycetota</taxon>
        <taxon>Planctomycetia</taxon>
        <taxon>Pirellulales</taxon>
        <taxon>Pirellulaceae</taxon>
        <taxon>Roseimaritima</taxon>
    </lineage>
</organism>
<protein>
    <submittedName>
        <fullName evidence="3">NHL repeat protein</fullName>
    </submittedName>
</protein>
<keyword evidence="4" id="KW-1185">Reference proteome</keyword>
<evidence type="ECO:0000256" key="1">
    <source>
        <dbReference type="ARBA" id="ARBA00022737"/>
    </source>
</evidence>
<keyword evidence="1" id="KW-0677">Repeat</keyword>
<dbReference type="CDD" id="cd14956">
    <property type="entry name" value="NHL_like_3"/>
    <property type="match status" value="1"/>
</dbReference>
<dbReference type="GO" id="GO:0008270">
    <property type="term" value="F:zinc ion binding"/>
    <property type="evidence" value="ECO:0007669"/>
    <property type="project" value="UniProtKB-KW"/>
</dbReference>
<reference evidence="3 4" key="1">
    <citation type="submission" date="2019-08" db="EMBL/GenBank/DDBJ databases">
        <title>Deep-cultivation of Planctomycetes and their phenomic and genomic characterization uncovers novel biology.</title>
        <authorList>
            <person name="Wiegand S."/>
            <person name="Jogler M."/>
            <person name="Boedeker C."/>
            <person name="Pinto D."/>
            <person name="Vollmers J."/>
            <person name="Rivas-Marin E."/>
            <person name="Kohn T."/>
            <person name="Peeters S.H."/>
            <person name="Heuer A."/>
            <person name="Rast P."/>
            <person name="Oberbeckmann S."/>
            <person name="Bunk B."/>
            <person name="Jeske O."/>
            <person name="Meyerdierks A."/>
            <person name="Storesund J.E."/>
            <person name="Kallscheuer N."/>
            <person name="Luecker S."/>
            <person name="Lage O.M."/>
            <person name="Pohl T."/>
            <person name="Merkel B.J."/>
            <person name="Hornburger P."/>
            <person name="Mueller R.-W."/>
            <person name="Bruemmer F."/>
            <person name="Labrenz M."/>
            <person name="Spormann A.M."/>
            <person name="Op den Camp H."/>
            <person name="Overmann J."/>
            <person name="Amann R."/>
            <person name="Jetten M.S.M."/>
            <person name="Mascher T."/>
            <person name="Medema M.H."/>
            <person name="Devos D.P."/>
            <person name="Kaster A.-K."/>
            <person name="Ovreas L."/>
            <person name="Rohde M."/>
            <person name="Galperin M.Y."/>
            <person name="Jogler C."/>
        </authorList>
    </citation>
    <scope>NUCLEOTIDE SEQUENCE [LARGE SCALE GENOMIC DNA]</scope>
    <source>
        <strain evidence="3 4">UC8</strain>
    </source>
</reference>
<feature type="repeat" description="NHL" evidence="2">
    <location>
        <begin position="197"/>
        <end position="240"/>
    </location>
</feature>
<dbReference type="EMBL" id="CP042914">
    <property type="protein sequence ID" value="QEG40299.1"/>
    <property type="molecule type" value="Genomic_DNA"/>
</dbReference>
<feature type="repeat" description="NHL" evidence="2">
    <location>
        <begin position="298"/>
        <end position="337"/>
    </location>
</feature>
<dbReference type="PANTHER" id="PTHR24104:SF25">
    <property type="entry name" value="PROTEIN LIN-41"/>
    <property type="match status" value="1"/>
</dbReference>
<name>A0A5B9QQW1_9BACT</name>
<evidence type="ECO:0000256" key="2">
    <source>
        <dbReference type="PROSITE-ProRule" id="PRU00504"/>
    </source>
</evidence>
<dbReference type="AlphaFoldDB" id="A0A5B9QQW1"/>
<feature type="repeat" description="NHL" evidence="2">
    <location>
        <begin position="251"/>
        <end position="290"/>
    </location>
</feature>
<dbReference type="KEGG" id="rul:UC8_23060"/>
<dbReference type="Proteomes" id="UP000325286">
    <property type="component" value="Chromosome"/>
</dbReference>
<proteinExistence type="predicted"/>
<dbReference type="InterPro" id="IPR011042">
    <property type="entry name" value="6-blade_b-propeller_TolB-like"/>
</dbReference>
<dbReference type="InterPro" id="IPR050952">
    <property type="entry name" value="TRIM-NHL_E3_ligases"/>
</dbReference>
<sequence length="339" mass="37828">MVAPHRRPSPRLNRRKWLQNGSLWLAAAGLAGSSGCISAVAQGAEPDLVWGRRGISDGRFLKPRAMAIDRHDRLFIVDTTGRIQVFDADGTFLYKWSMPETEFGRPTGLAVDHWQAASDDDGDSRLLVADTHYHRMTVFDLTGQILLEKRIGGSAGFAPGEFAFVTDAIRDSQGNYYVGEYGDSDRIQKFDPQGQFMTQWGGTGETPGLFVRPQSLVMDDDDVLWIADACNHRIQAFDCTLEQPQLVALWGERGHSLGELYFPYDLAVGGDGAILVCEYGNQRLQRFDREGRFLGAWGSPGHDPGRLYQPWGVVIDSQDRVHVLDSNNHRVQRLSMSGW</sequence>
<dbReference type="Gene3D" id="2.120.10.30">
    <property type="entry name" value="TolB, C-terminal domain"/>
    <property type="match status" value="3"/>
</dbReference>